<feature type="non-terminal residue" evidence="6">
    <location>
        <position position="58"/>
    </location>
</feature>
<evidence type="ECO:0000256" key="3">
    <source>
        <dbReference type="ARBA" id="ARBA00022679"/>
    </source>
</evidence>
<evidence type="ECO:0000313" key="6">
    <source>
        <dbReference type="EMBL" id="NKX51810.1"/>
    </source>
</evidence>
<evidence type="ECO:0000256" key="2">
    <source>
        <dbReference type="ARBA" id="ARBA00012705"/>
    </source>
</evidence>
<dbReference type="PANTHER" id="PTHR18919:SF107">
    <property type="entry name" value="ACETYL-COA ACETYLTRANSFERASE, CYTOSOLIC"/>
    <property type="match status" value="1"/>
</dbReference>
<dbReference type="Gene3D" id="3.40.47.10">
    <property type="match status" value="1"/>
</dbReference>
<dbReference type="Pfam" id="PF00108">
    <property type="entry name" value="Thiolase_N"/>
    <property type="match status" value="1"/>
</dbReference>
<feature type="domain" description="Thiolase N-terminal" evidence="5">
    <location>
        <begin position="5"/>
        <end position="57"/>
    </location>
</feature>
<protein>
    <recommendedName>
        <fullName evidence="2">acetyl-CoA C-acetyltransferase</fullName>
        <ecNumber evidence="2">2.3.1.9</ecNumber>
    </recommendedName>
</protein>
<reference evidence="6 7" key="1">
    <citation type="submission" date="2020-04" db="EMBL/GenBank/DDBJ databases">
        <authorList>
            <person name="Liu S."/>
        </authorList>
    </citation>
    <scope>NUCLEOTIDE SEQUENCE [LARGE SCALE GENOMIC DNA]</scope>
    <source>
        <strain evidence="6 7">CGMCC 1.15091</strain>
    </source>
</reference>
<sequence>MSALIAGYARTPFVRFNGRFAAVRAADHGAHAASAALRRAGVAPEDIQRVVVGHVLQG</sequence>
<evidence type="ECO:0000259" key="5">
    <source>
        <dbReference type="Pfam" id="PF00108"/>
    </source>
</evidence>
<name>A0ABX1JSY9_9MICC</name>
<evidence type="ECO:0000313" key="7">
    <source>
        <dbReference type="Proteomes" id="UP000523795"/>
    </source>
</evidence>
<accession>A0ABX1JSY9</accession>
<dbReference type="PANTHER" id="PTHR18919">
    <property type="entry name" value="ACETYL-COA C-ACYLTRANSFERASE"/>
    <property type="match status" value="1"/>
</dbReference>
<evidence type="ECO:0000256" key="1">
    <source>
        <dbReference type="ARBA" id="ARBA00010982"/>
    </source>
</evidence>
<comment type="similarity">
    <text evidence="1">Belongs to the thiolase-like superfamily. Thiolase family.</text>
</comment>
<proteinExistence type="inferred from homology"/>
<keyword evidence="3 6" id="KW-0808">Transferase</keyword>
<dbReference type="GO" id="GO:0003985">
    <property type="term" value="F:acetyl-CoA C-acetyltransferase activity"/>
    <property type="evidence" value="ECO:0007669"/>
    <property type="project" value="UniProtKB-EC"/>
</dbReference>
<dbReference type="InterPro" id="IPR016039">
    <property type="entry name" value="Thiolase-like"/>
</dbReference>
<dbReference type="EMBL" id="JAAZSR010000314">
    <property type="protein sequence ID" value="NKX51810.1"/>
    <property type="molecule type" value="Genomic_DNA"/>
</dbReference>
<dbReference type="Proteomes" id="UP000523795">
    <property type="component" value="Unassembled WGS sequence"/>
</dbReference>
<evidence type="ECO:0000256" key="4">
    <source>
        <dbReference type="ARBA" id="ARBA00023315"/>
    </source>
</evidence>
<dbReference type="InterPro" id="IPR020616">
    <property type="entry name" value="Thiolase_N"/>
</dbReference>
<dbReference type="SUPFAM" id="SSF53901">
    <property type="entry name" value="Thiolase-like"/>
    <property type="match status" value="1"/>
</dbReference>
<comment type="caution">
    <text evidence="6">The sequence shown here is derived from an EMBL/GenBank/DDBJ whole genome shotgun (WGS) entry which is preliminary data.</text>
</comment>
<keyword evidence="4 6" id="KW-0012">Acyltransferase</keyword>
<dbReference type="EC" id="2.3.1.9" evidence="2"/>
<organism evidence="6 7">
    <name type="scientific">Arthrobacter deserti</name>
    <dbReference type="NCBI Taxonomy" id="1742687"/>
    <lineage>
        <taxon>Bacteria</taxon>
        <taxon>Bacillati</taxon>
        <taxon>Actinomycetota</taxon>
        <taxon>Actinomycetes</taxon>
        <taxon>Micrococcales</taxon>
        <taxon>Micrococcaceae</taxon>
        <taxon>Arthrobacter</taxon>
    </lineage>
</organism>
<gene>
    <name evidence="6" type="ORF">HER39_14800</name>
</gene>
<keyword evidence="7" id="KW-1185">Reference proteome</keyword>